<accession>A0A8B6HKH3</accession>
<evidence type="ECO:0000256" key="8">
    <source>
        <dbReference type="ARBA" id="ARBA00033282"/>
    </source>
</evidence>
<dbReference type="SMART" id="SM01244">
    <property type="entry name" value="IRS"/>
    <property type="match status" value="1"/>
</dbReference>
<dbReference type="PROSITE" id="PS50003">
    <property type="entry name" value="PH_DOMAIN"/>
    <property type="match status" value="1"/>
</dbReference>
<feature type="compositionally biased region" description="Basic residues" evidence="10">
    <location>
        <begin position="971"/>
        <end position="984"/>
    </location>
</feature>
<comment type="caution">
    <text evidence="13">The sequence shown here is derived from an EMBL/GenBank/DDBJ whole genome shotgun (WGS) entry which is preliminary data.</text>
</comment>
<feature type="compositionally biased region" description="Low complexity" evidence="10">
    <location>
        <begin position="1371"/>
        <end position="1380"/>
    </location>
</feature>
<feature type="region of interest" description="Disordered" evidence="10">
    <location>
        <begin position="430"/>
        <end position="603"/>
    </location>
</feature>
<dbReference type="GO" id="GO:0005886">
    <property type="term" value="C:plasma membrane"/>
    <property type="evidence" value="ECO:0007669"/>
    <property type="project" value="TreeGrafter"/>
</dbReference>
<dbReference type="PANTHER" id="PTHR10614:SF13">
    <property type="entry name" value="INSULIN RECEPTOR SUBSTRATE 1"/>
    <property type="match status" value="1"/>
</dbReference>
<keyword evidence="13" id="KW-0675">Receptor</keyword>
<feature type="compositionally biased region" description="Polar residues" evidence="10">
    <location>
        <begin position="475"/>
        <end position="507"/>
    </location>
</feature>
<dbReference type="Proteomes" id="UP000596742">
    <property type="component" value="Unassembled WGS sequence"/>
</dbReference>
<feature type="domain" description="IRS-type PTB" evidence="12">
    <location>
        <begin position="143"/>
        <end position="247"/>
    </location>
</feature>
<dbReference type="GO" id="GO:0005158">
    <property type="term" value="F:insulin receptor binding"/>
    <property type="evidence" value="ECO:0007669"/>
    <property type="project" value="InterPro"/>
</dbReference>
<keyword evidence="14" id="KW-1185">Reference proteome</keyword>
<proteinExistence type="predicted"/>
<feature type="compositionally biased region" description="Low complexity" evidence="10">
    <location>
        <begin position="879"/>
        <end position="889"/>
    </location>
</feature>
<feature type="compositionally biased region" description="Basic and acidic residues" evidence="10">
    <location>
        <begin position="985"/>
        <end position="994"/>
    </location>
</feature>
<keyword evidence="7" id="KW-0896">Oogenesis</keyword>
<evidence type="ECO:0000259" key="11">
    <source>
        <dbReference type="PROSITE" id="PS50003"/>
    </source>
</evidence>
<dbReference type="InterPro" id="IPR002404">
    <property type="entry name" value="IRS_PTB"/>
</dbReference>
<comment type="subunit">
    <text evidence="1">Bindings to phosphatidylinositol 3-kinase and SHP2.</text>
</comment>
<dbReference type="GO" id="GO:0048477">
    <property type="term" value="P:oogenesis"/>
    <property type="evidence" value="ECO:0007669"/>
    <property type="project" value="UniProtKB-KW"/>
</dbReference>
<gene>
    <name evidence="13" type="ORF">MGAL_10B047479</name>
</gene>
<feature type="compositionally biased region" description="Low complexity" evidence="10">
    <location>
        <begin position="1440"/>
        <end position="1457"/>
    </location>
</feature>
<comment type="function">
    <text evidence="9">Activates phosphatidylinositol 3-kinase when bound to the regulatory p85 subunit. May mediate the control of various cellular processes by insulin-like peptides. When phosphorylated by the insulin receptor binds specifically to various cellular proteins containing SH2 domains. Involved in control of cell proliferation, cell size, and body and organ growth throughout development. Also has a role in a signaling pathway controlling the physiological response required to endure periods of low nutrient conditions. Insulin/insulin-like growth factor (IGF) signaling pathway has a role in regulating aging and is necessary in the ovary for vitellogenic maturation.</text>
</comment>
<feature type="compositionally biased region" description="Polar residues" evidence="10">
    <location>
        <begin position="1413"/>
        <end position="1430"/>
    </location>
</feature>
<dbReference type="InterPro" id="IPR011993">
    <property type="entry name" value="PH-like_dom_sf"/>
</dbReference>
<feature type="region of interest" description="Disordered" evidence="10">
    <location>
        <begin position="247"/>
        <end position="379"/>
    </location>
</feature>
<evidence type="ECO:0000256" key="9">
    <source>
        <dbReference type="ARBA" id="ARBA00046145"/>
    </source>
</evidence>
<evidence type="ECO:0000256" key="3">
    <source>
        <dbReference type="ARBA" id="ARBA00022553"/>
    </source>
</evidence>
<feature type="region of interest" description="Disordered" evidence="10">
    <location>
        <begin position="1413"/>
        <end position="1525"/>
    </location>
</feature>
<dbReference type="GO" id="GO:0043548">
    <property type="term" value="F:phosphatidylinositol 3-kinase binding"/>
    <property type="evidence" value="ECO:0007669"/>
    <property type="project" value="TreeGrafter"/>
</dbReference>
<feature type="compositionally biased region" description="Polar residues" evidence="10">
    <location>
        <begin position="1033"/>
        <end position="1072"/>
    </location>
</feature>
<feature type="compositionally biased region" description="Polar residues" evidence="10">
    <location>
        <begin position="920"/>
        <end position="930"/>
    </location>
</feature>
<keyword evidence="3" id="KW-0597">Phosphoprotein</keyword>
<feature type="compositionally biased region" description="Low complexity" evidence="10">
    <location>
        <begin position="1"/>
        <end position="11"/>
    </location>
</feature>
<feature type="compositionally biased region" description="Low complexity" evidence="10">
    <location>
        <begin position="251"/>
        <end position="260"/>
    </location>
</feature>
<feature type="compositionally biased region" description="Polar residues" evidence="10">
    <location>
        <begin position="433"/>
        <end position="445"/>
    </location>
</feature>
<dbReference type="GO" id="GO:0008286">
    <property type="term" value="P:insulin receptor signaling pathway"/>
    <property type="evidence" value="ECO:0007669"/>
    <property type="project" value="InterPro"/>
</dbReference>
<keyword evidence="6" id="KW-0221">Differentiation</keyword>
<feature type="compositionally biased region" description="Basic and acidic residues" evidence="10">
    <location>
        <begin position="1468"/>
        <end position="1477"/>
    </location>
</feature>
<feature type="compositionally biased region" description="Polar residues" evidence="10">
    <location>
        <begin position="798"/>
        <end position="811"/>
    </location>
</feature>
<dbReference type="PANTHER" id="PTHR10614">
    <property type="entry name" value="INSULIN RECEPTOR SUBSTRATE"/>
    <property type="match status" value="1"/>
</dbReference>
<feature type="domain" description="PH" evidence="11">
    <location>
        <begin position="29"/>
        <end position="130"/>
    </location>
</feature>
<evidence type="ECO:0000313" key="14">
    <source>
        <dbReference type="Proteomes" id="UP000596742"/>
    </source>
</evidence>
<feature type="region of interest" description="Disordered" evidence="10">
    <location>
        <begin position="1297"/>
        <end position="1325"/>
    </location>
</feature>
<feature type="region of interest" description="Disordered" evidence="10">
    <location>
        <begin position="1212"/>
        <end position="1244"/>
    </location>
</feature>
<dbReference type="PRINTS" id="PR00628">
    <property type="entry name" value="INSULINRSI"/>
</dbReference>
<evidence type="ECO:0000256" key="10">
    <source>
        <dbReference type="SAM" id="MobiDB-lite"/>
    </source>
</evidence>
<feature type="region of interest" description="Disordered" evidence="10">
    <location>
        <begin position="1"/>
        <end position="27"/>
    </location>
</feature>
<feature type="compositionally biased region" description="Polar residues" evidence="10">
    <location>
        <begin position="286"/>
        <end position="313"/>
    </location>
</feature>
<dbReference type="SMART" id="SM00233">
    <property type="entry name" value="PH"/>
    <property type="match status" value="1"/>
</dbReference>
<name>A0A8B6HKH3_MYTGA</name>
<dbReference type="SMART" id="SM00310">
    <property type="entry name" value="PTBI"/>
    <property type="match status" value="1"/>
</dbReference>
<feature type="region of interest" description="Disordered" evidence="10">
    <location>
        <begin position="1102"/>
        <end position="1169"/>
    </location>
</feature>
<feature type="compositionally biased region" description="Polar residues" evidence="10">
    <location>
        <begin position="363"/>
        <end position="377"/>
    </location>
</feature>
<feature type="compositionally biased region" description="Low complexity" evidence="10">
    <location>
        <begin position="523"/>
        <end position="534"/>
    </location>
</feature>
<feature type="region of interest" description="Disordered" evidence="10">
    <location>
        <begin position="794"/>
        <end position="1076"/>
    </location>
</feature>
<dbReference type="InterPro" id="IPR001849">
    <property type="entry name" value="PH_domain"/>
</dbReference>
<feature type="compositionally biased region" description="Polar residues" evidence="10">
    <location>
        <begin position="1500"/>
        <end position="1515"/>
    </location>
</feature>
<feature type="compositionally biased region" description="Low complexity" evidence="10">
    <location>
        <begin position="898"/>
        <end position="919"/>
    </location>
</feature>
<dbReference type="EMBL" id="UYJE01010208">
    <property type="protein sequence ID" value="VDI80867.1"/>
    <property type="molecule type" value="Genomic_DNA"/>
</dbReference>
<keyword evidence="5" id="KW-0677">Repeat</keyword>
<dbReference type="GO" id="GO:0005829">
    <property type="term" value="C:cytosol"/>
    <property type="evidence" value="ECO:0007669"/>
    <property type="project" value="TreeGrafter"/>
</dbReference>
<evidence type="ECO:0000256" key="7">
    <source>
        <dbReference type="ARBA" id="ARBA00022943"/>
    </source>
</evidence>
<dbReference type="Gene3D" id="2.30.29.30">
    <property type="entry name" value="Pleckstrin-homology domain (PH domain)/Phosphotyrosine-binding domain (PTB)"/>
    <property type="match status" value="2"/>
</dbReference>
<feature type="compositionally biased region" description="Basic and acidic residues" evidence="10">
    <location>
        <begin position="812"/>
        <end position="837"/>
    </location>
</feature>
<feature type="compositionally biased region" description="Low complexity" evidence="10">
    <location>
        <begin position="567"/>
        <end position="581"/>
    </location>
</feature>
<dbReference type="InterPro" id="IPR039011">
    <property type="entry name" value="IRS"/>
</dbReference>
<reference evidence="13" key="1">
    <citation type="submission" date="2018-11" db="EMBL/GenBank/DDBJ databases">
        <authorList>
            <person name="Alioto T."/>
            <person name="Alioto T."/>
        </authorList>
    </citation>
    <scope>NUCLEOTIDE SEQUENCE</scope>
</reference>
<dbReference type="PROSITE" id="PS51064">
    <property type="entry name" value="IRS_PTB"/>
    <property type="match status" value="1"/>
</dbReference>
<protein>
    <recommendedName>
        <fullName evidence="2">Insulin receptor substrate 1</fullName>
    </recommendedName>
    <alternativeName>
        <fullName evidence="8">Protein chico</fullName>
    </alternativeName>
</protein>
<dbReference type="Pfam" id="PF02174">
    <property type="entry name" value="IRS"/>
    <property type="match status" value="1"/>
</dbReference>
<evidence type="ECO:0000256" key="5">
    <source>
        <dbReference type="ARBA" id="ARBA00022737"/>
    </source>
</evidence>
<feature type="region of interest" description="Disordered" evidence="10">
    <location>
        <begin position="1360"/>
        <end position="1383"/>
    </location>
</feature>
<keyword evidence="4" id="KW-0341">Growth regulation</keyword>
<feature type="compositionally biased region" description="Basic and acidic residues" evidence="10">
    <location>
        <begin position="262"/>
        <end position="285"/>
    </location>
</feature>
<feature type="compositionally biased region" description="Polar residues" evidence="10">
    <location>
        <begin position="457"/>
        <end position="467"/>
    </location>
</feature>
<sequence>MSTMSSSMHGSMDFETPNPTRSFELPGSDIQREGILKKLKTNKKKYFVLRSTSSSGPARLEYYDSEKKLRAGLPPKRSVILHTCFNINKKNDSRQKYAIALYTKDECFSVVADDAVEQELWLNLLLKLQNEFIPPGEMPKRHFDHVWQVSVKPKGLGMIRGICGDYRLCLSDSDICMVKRNSDKPEHTFQLSSIRRYANTDNFFFMEVGRHSPTGPGELYMQLEDSFSAQNIHEELLVYMRKNSGGDIFRQRSSTSTSTLRRSRDSADSESDVTIRQRTHSESKKNTGSPRRSIQRPQSVATLPRSPENNIMMNSGFYANIPSTFNVPRDRSDSSSSRASSHKSLPPEGYGSSPEPIYENTKDNSNTSSLRSMTPESFSIPITEESLSTYMDMSPSQNSAAIMENTPYLDMMPGQQPTNKQLFISPIQPIHGRSSSLPVTQSSNKSDTDKAYMAMSPGQSTQETVMSSYMAMSPGQHSGPMTNSQGQQQSPVITSPGTPYSPPSQRVSRPETPPSQRVSRPGSSCSHDSSINSSDGYMEMNPAEQSKSSEKVNIGPEQGYIDMTVGSSSSTSSKDGSPKLSRTAPIPIRSTKQSAYMDMGPSSQPLAPVKEGGSGEGNFPLTQQHNHFVDMNLRPNKVVSYLSDDSMSGEFPKRAYSVGSRPPRKLLPQHLHHPVMPKQNVSTNGRSSSAPHLIEKKLRNMNMIPYTTMDSSLSCSPSQSIKSSISDSDSFIEMEHMRPRTSSDSFGCRPRSSSFGKVFVQGHRPRSSSYGTSARGKLGSYESVRLTSKELHIKRSNESLTGQISGASSSESLKRNDSMSKSNKKSEYVDMRLDKSEAPGYIDMTVNPKSVGNKSSTSSLSSSPAVVGLTSPIRQDATSSPSIKIIKPSGNQKSIGFSTSTNSSSTDSIPPPSSLFSPINFVSPSGSRSPSVKGRSPASSGRESEEESYMSYQPASAGKTKDEKKSENKKEKKSWHSKSKHKDKKQSEEKEKKNGSKVSVASNNSSSGTGLNIQEMKNDRDSMYMDYEPGALNVSTSDSTNPVQFSCGNELNLTSSGSEPSMDTSQNQSMADSSPYMEYEPESVAMKSDMICSEKIVSDDSAYMEYEPGSAEQSMRTSEPDLPPTVESGLSGQKAPPIPPRKTEGAEFEQEETFASEYESGGSSIETLKDSGSACHVDLDPYMDFDPENSDIKPGVIKAPSRVRSFITDTSMEEELGKDNSVKEVSGTVVPSSPIDKPIKQKASDSVQCEKSVQIKSVISPNLSETIPESDEYVGLEFKSKSTERFLLGGITPGNQNITSDQLISSKNSKKDNLLKNELGKPDNHRNEKKLDIKIKNLPDVFEGSVSSLEELKIVESPTEKDIKECKSRHSSTSSKISTSPLELSNKSSLLGMNLPVESLELQIKEKVEKVEIQNSANSNTSRHSCSDLTMSYEPMNFPSDTLKSSELSSSQQQLTTPGLNYASLDLGSRENIDNDIKLQPVKSRHASTAEDSGPLPPNSYAQIDFNMSENLKNSSKQDGKFSKE</sequence>
<feature type="compositionally biased region" description="Basic and acidic residues" evidence="10">
    <location>
        <begin position="1309"/>
        <end position="1325"/>
    </location>
</feature>
<organism evidence="13 14">
    <name type="scientific">Mytilus galloprovincialis</name>
    <name type="common">Mediterranean mussel</name>
    <dbReference type="NCBI Taxonomy" id="29158"/>
    <lineage>
        <taxon>Eukaryota</taxon>
        <taxon>Metazoa</taxon>
        <taxon>Spiralia</taxon>
        <taxon>Lophotrochozoa</taxon>
        <taxon>Mollusca</taxon>
        <taxon>Bivalvia</taxon>
        <taxon>Autobranchia</taxon>
        <taxon>Pteriomorphia</taxon>
        <taxon>Mytilida</taxon>
        <taxon>Mytiloidea</taxon>
        <taxon>Mytilidae</taxon>
        <taxon>Mytilinae</taxon>
        <taxon>Mytilus</taxon>
    </lineage>
</organism>
<evidence type="ECO:0000256" key="1">
    <source>
        <dbReference type="ARBA" id="ARBA00011440"/>
    </source>
</evidence>
<feature type="compositionally biased region" description="Basic and acidic residues" evidence="10">
    <location>
        <begin position="959"/>
        <end position="970"/>
    </location>
</feature>
<evidence type="ECO:0000313" key="13">
    <source>
        <dbReference type="EMBL" id="VDI80867.1"/>
    </source>
</evidence>
<feature type="compositionally biased region" description="Low complexity" evidence="10">
    <location>
        <begin position="996"/>
        <end position="1008"/>
    </location>
</feature>
<evidence type="ECO:0000256" key="4">
    <source>
        <dbReference type="ARBA" id="ARBA00022604"/>
    </source>
</evidence>
<evidence type="ECO:0000256" key="6">
    <source>
        <dbReference type="ARBA" id="ARBA00022782"/>
    </source>
</evidence>
<evidence type="ECO:0000256" key="2">
    <source>
        <dbReference type="ARBA" id="ARBA00015710"/>
    </source>
</evidence>
<dbReference type="OrthoDB" id="946068at2759"/>
<dbReference type="SUPFAM" id="SSF50729">
    <property type="entry name" value="PH domain-like"/>
    <property type="match status" value="2"/>
</dbReference>
<evidence type="ECO:0000259" key="12">
    <source>
        <dbReference type="PROSITE" id="PS51064"/>
    </source>
</evidence>
<feature type="compositionally biased region" description="Basic and acidic residues" evidence="10">
    <location>
        <begin position="1516"/>
        <end position="1525"/>
    </location>
</feature>